<comment type="similarity">
    <text evidence="1 3">Belongs to the short-chain dehydrogenases/reductases (SDR) family.</text>
</comment>
<evidence type="ECO:0000313" key="4">
    <source>
        <dbReference type="EMBL" id="KAL1585628.1"/>
    </source>
</evidence>
<dbReference type="GeneID" id="96007536"/>
<dbReference type="RefSeq" id="XP_069228734.1">
    <property type="nucleotide sequence ID" value="XM_069374698.1"/>
</dbReference>
<proteinExistence type="inferred from homology"/>
<dbReference type="AlphaFoldDB" id="A0AB34KLH4"/>
<gene>
    <name evidence="4" type="ORF">WHR41_06093</name>
</gene>
<accession>A0AB34KLH4</accession>
<keyword evidence="5" id="KW-1185">Reference proteome</keyword>
<dbReference type="PRINTS" id="PR00080">
    <property type="entry name" value="SDRFAMILY"/>
</dbReference>
<evidence type="ECO:0000256" key="3">
    <source>
        <dbReference type="RuleBase" id="RU000363"/>
    </source>
</evidence>
<reference evidence="4 5" key="1">
    <citation type="journal article" date="2020" name="Microbiol. Resour. Announc.">
        <title>Draft Genome Sequence of a Cladosporium Species Isolated from the Mesophotic Ascidian Didemnum maculosum.</title>
        <authorList>
            <person name="Gioti A."/>
            <person name="Siaperas R."/>
            <person name="Nikolaivits E."/>
            <person name="Le Goff G."/>
            <person name="Ouazzani J."/>
            <person name="Kotoulas G."/>
            <person name="Topakas E."/>
        </authorList>
    </citation>
    <scope>NUCLEOTIDE SEQUENCE [LARGE SCALE GENOMIC DNA]</scope>
    <source>
        <strain evidence="4 5">TM138-S3</strain>
    </source>
</reference>
<dbReference type="PANTHER" id="PTHR44229:SF4">
    <property type="entry name" value="15-HYDROXYPROSTAGLANDIN DEHYDROGENASE [NAD(+)]"/>
    <property type="match status" value="1"/>
</dbReference>
<dbReference type="GO" id="GO:0016616">
    <property type="term" value="F:oxidoreductase activity, acting on the CH-OH group of donors, NAD or NADP as acceptor"/>
    <property type="evidence" value="ECO:0007669"/>
    <property type="project" value="TreeGrafter"/>
</dbReference>
<dbReference type="PANTHER" id="PTHR44229">
    <property type="entry name" value="15-HYDROXYPROSTAGLANDIN DEHYDROGENASE [NAD(+)]"/>
    <property type="match status" value="1"/>
</dbReference>
<keyword evidence="2" id="KW-0560">Oxidoreductase</keyword>
<evidence type="ECO:0008006" key="6">
    <source>
        <dbReference type="Google" id="ProtNLM"/>
    </source>
</evidence>
<dbReference type="Proteomes" id="UP000803884">
    <property type="component" value="Unassembled WGS sequence"/>
</dbReference>
<evidence type="ECO:0000256" key="1">
    <source>
        <dbReference type="ARBA" id="ARBA00006484"/>
    </source>
</evidence>
<evidence type="ECO:0000256" key="2">
    <source>
        <dbReference type="ARBA" id="ARBA00023002"/>
    </source>
</evidence>
<dbReference type="EMBL" id="JAAQHG020000018">
    <property type="protein sequence ID" value="KAL1585628.1"/>
    <property type="molecule type" value="Genomic_DNA"/>
</dbReference>
<dbReference type="Pfam" id="PF00106">
    <property type="entry name" value="adh_short"/>
    <property type="match status" value="1"/>
</dbReference>
<protein>
    <recommendedName>
        <fullName evidence="6">NAD(P)-binding protein</fullName>
    </recommendedName>
</protein>
<evidence type="ECO:0000313" key="5">
    <source>
        <dbReference type="Proteomes" id="UP000803884"/>
    </source>
</evidence>
<dbReference type="SUPFAM" id="SSF51735">
    <property type="entry name" value="NAD(P)-binding Rossmann-fold domains"/>
    <property type="match status" value="1"/>
</dbReference>
<dbReference type="GO" id="GO:0005737">
    <property type="term" value="C:cytoplasm"/>
    <property type="evidence" value="ECO:0007669"/>
    <property type="project" value="TreeGrafter"/>
</dbReference>
<organism evidence="4 5">
    <name type="scientific">Cladosporium halotolerans</name>
    <dbReference type="NCBI Taxonomy" id="1052096"/>
    <lineage>
        <taxon>Eukaryota</taxon>
        <taxon>Fungi</taxon>
        <taxon>Dikarya</taxon>
        <taxon>Ascomycota</taxon>
        <taxon>Pezizomycotina</taxon>
        <taxon>Dothideomycetes</taxon>
        <taxon>Dothideomycetidae</taxon>
        <taxon>Cladosporiales</taxon>
        <taxon>Cladosporiaceae</taxon>
        <taxon>Cladosporium</taxon>
    </lineage>
</organism>
<dbReference type="PRINTS" id="PR00081">
    <property type="entry name" value="GDHRDH"/>
</dbReference>
<dbReference type="Gene3D" id="3.40.50.720">
    <property type="entry name" value="NAD(P)-binding Rossmann-like Domain"/>
    <property type="match status" value="1"/>
</dbReference>
<name>A0AB34KLH4_9PEZI</name>
<dbReference type="InterPro" id="IPR036291">
    <property type="entry name" value="NAD(P)-bd_dom_sf"/>
</dbReference>
<dbReference type="InterPro" id="IPR002347">
    <property type="entry name" value="SDR_fam"/>
</dbReference>
<sequence length="310" mass="33162">MASPKAFTISRSDLKGPAGSVTLITGGAAGIGLQTALLLHELSPTNKLILLDRQKPKADQAPKAFIDSDRVLSLQCDITDWASQRDAFEAGVKHFGALDNVFVNAGIGEYKDQFFKDELDSNGKLKEPDRRVYDVDLSAANDTLKLAVYYMRHRKDGKKGGNVVMVASLAGYLASAGAPLYSAAKHAIVGLMRALKNDTATLDIAVSVVAPGITLTDIIAGRDPSESLADWAKRMRAHGVPINDPGEVATTVAWLFNQGMGANGKGMLVQAGKVADLEEGIARNRKVWMGAEMLDLFRGGRTAPLFPNKL</sequence>
<comment type="caution">
    <text evidence="4">The sequence shown here is derived from an EMBL/GenBank/DDBJ whole genome shotgun (WGS) entry which is preliminary data.</text>
</comment>